<reference evidence="3 4" key="1">
    <citation type="submission" date="2014-11" db="EMBL/GenBank/DDBJ databases">
        <title>Characterization and genome comparisons of three Achromobacter phages of the Siphoviridae family.</title>
        <authorList>
            <person name="Dreiseikelmann B."/>
            <person name="Bunk B."/>
            <person name="Rohde M."/>
            <person name="Wittmann J."/>
        </authorList>
    </citation>
    <scope>NUCLEOTIDE SEQUENCE [LARGE SCALE GENOMIC DNA]</scope>
</reference>
<evidence type="ECO:0008006" key="5">
    <source>
        <dbReference type="Google" id="ProtNLM"/>
    </source>
</evidence>
<sequence length="250" mass="27515">MKFYLSKAEWDALDDSQKALYKAIADGRYKLTLADDDRDEQVAHLTQKKGVAEEHRYNAEKKVTELTAKVEELTAKIEKGTEDGHRKNGDVDALDKSWTAKFDKQKADYEATVAALTASLNEHLVTSVAQRMASDISTAPELLAPVIAKRLRVEQVDGKHVTKVIDDAGNLSALTIEDLQKEIAGKKEYASVIIAGKGSGGGWSRGQQRGGASDKKFSELSDEERMDWHRRDPEGFRRASAAAKASSIPI</sequence>
<feature type="region of interest" description="Disordered" evidence="2">
    <location>
        <begin position="199"/>
        <end position="250"/>
    </location>
</feature>
<feature type="compositionally biased region" description="Basic and acidic residues" evidence="2">
    <location>
        <begin position="226"/>
        <end position="237"/>
    </location>
</feature>
<gene>
    <name evidence="3" type="ORF">JWX_00010</name>
</gene>
<dbReference type="RefSeq" id="YP_009196195.1">
    <property type="nucleotide sequence ID" value="NC_028768.1"/>
</dbReference>
<evidence type="ECO:0000256" key="1">
    <source>
        <dbReference type="SAM" id="Coils"/>
    </source>
</evidence>
<accession>A0A0B5A6L6</accession>
<keyword evidence="1" id="KW-0175">Coiled coil</keyword>
<evidence type="ECO:0000256" key="2">
    <source>
        <dbReference type="SAM" id="MobiDB-lite"/>
    </source>
</evidence>
<dbReference type="EMBL" id="KP202969">
    <property type="protein sequence ID" value="AJD82776.1"/>
    <property type="molecule type" value="Genomic_DNA"/>
</dbReference>
<protein>
    <recommendedName>
        <fullName evidence="5">Scaffold protein</fullName>
    </recommendedName>
</protein>
<name>A0A0B5A6L6_9CAUD</name>
<dbReference type="KEGG" id="vg:26623419"/>
<organism evidence="3 4">
    <name type="scientific">Achromobacter phage JWX</name>
    <dbReference type="NCBI Taxonomy" id="1589746"/>
    <lineage>
        <taxon>Viruses</taxon>
        <taxon>Duplodnaviria</taxon>
        <taxon>Heunggongvirae</taxon>
        <taxon>Uroviricota</taxon>
        <taxon>Caudoviricetes</taxon>
        <taxon>Steinhofvirus</taxon>
        <taxon>Steinhofvirus JWX</taxon>
    </lineage>
</organism>
<dbReference type="GeneID" id="26623419"/>
<keyword evidence="4" id="KW-1185">Reference proteome</keyword>
<feature type="coiled-coil region" evidence="1">
    <location>
        <begin position="56"/>
        <end position="83"/>
    </location>
</feature>
<feature type="compositionally biased region" description="Low complexity" evidence="2">
    <location>
        <begin position="239"/>
        <end position="250"/>
    </location>
</feature>
<proteinExistence type="predicted"/>
<evidence type="ECO:0000313" key="4">
    <source>
        <dbReference type="Proteomes" id="UP000031727"/>
    </source>
</evidence>
<dbReference type="Proteomes" id="UP000031727">
    <property type="component" value="Segment"/>
</dbReference>
<dbReference type="OrthoDB" id="8248at10239"/>
<evidence type="ECO:0000313" key="3">
    <source>
        <dbReference type="EMBL" id="AJD82776.1"/>
    </source>
</evidence>